<accession>A0ABM1PIV2</accession>
<reference evidence="3" key="1">
    <citation type="journal article" date="1997" name="Nucleic Acids Res.">
        <title>tRNAscan-SE: a program for improved detection of transfer RNA genes in genomic sequence.</title>
        <authorList>
            <person name="Lowe T.M."/>
            <person name="Eddy S.R."/>
        </authorList>
    </citation>
    <scope>NUCLEOTIDE SEQUENCE [LARGE SCALE GENOMIC DNA]</scope>
</reference>
<proteinExistence type="predicted"/>
<name>A0ABM1PIV2_DROAR</name>
<dbReference type="Pfam" id="PF10601">
    <property type="entry name" value="zf-LITAF-like"/>
    <property type="match status" value="1"/>
</dbReference>
<evidence type="ECO:0000259" key="2">
    <source>
        <dbReference type="PROSITE" id="PS51837"/>
    </source>
</evidence>
<reference evidence="3" key="2">
    <citation type="journal article" date="2016" name="G3 (Bethesda)">
        <title>Genome Evolution in Three Species of Cactophilic Drosophila.</title>
        <authorList>
            <person name="Sanchez-Flores A."/>
            <person name="Penazola F."/>
            <person name="Carpinteyro-Ponce J."/>
            <person name="Nazario-Yepiz N."/>
            <person name="Abreu-Goodger C."/>
            <person name="Machado C.A."/>
            <person name="Markow T.A."/>
        </authorList>
    </citation>
    <scope>NUCLEOTIDE SEQUENCE [LARGE SCALE GENOMIC DNA]</scope>
</reference>
<sequence length="119" mass="13156">MEYSKLPPQPPPYSQEQYGAGPSAPPTEQIHAPLAAQPPRPDVHVVHTNNVVVDSSGLTTCPRCNKRILIRMKHHATCATYCWAAVLCALFCWPCVCLPCCCEWGYQTSPVCPKCNARF</sequence>
<gene>
    <name evidence="4" type="primary">LOC108616455</name>
</gene>
<evidence type="ECO:0000313" key="4">
    <source>
        <dbReference type="RefSeq" id="XP_017867138.1"/>
    </source>
</evidence>
<feature type="domain" description="LITAF" evidence="2">
    <location>
        <begin position="41"/>
        <end position="119"/>
    </location>
</feature>
<dbReference type="Proteomes" id="UP000694904">
    <property type="component" value="Chromosome 5"/>
</dbReference>
<evidence type="ECO:0000256" key="1">
    <source>
        <dbReference type="SAM" id="MobiDB-lite"/>
    </source>
</evidence>
<dbReference type="PROSITE" id="PS51837">
    <property type="entry name" value="LITAF"/>
    <property type="match status" value="1"/>
</dbReference>
<keyword evidence="3" id="KW-1185">Reference proteome</keyword>
<dbReference type="GeneID" id="108616455"/>
<feature type="region of interest" description="Disordered" evidence="1">
    <location>
        <begin position="1"/>
        <end position="34"/>
    </location>
</feature>
<dbReference type="RefSeq" id="XP_017867138.1">
    <property type="nucleotide sequence ID" value="XM_018011649.1"/>
</dbReference>
<protein>
    <submittedName>
        <fullName evidence="4">Lipopolysaccharide-induced tumor necrosis factor-alpha factor homolog</fullName>
    </submittedName>
</protein>
<evidence type="ECO:0000313" key="3">
    <source>
        <dbReference type="Proteomes" id="UP000694904"/>
    </source>
</evidence>
<organism evidence="3 4">
    <name type="scientific">Drosophila arizonae</name>
    <name type="common">Fruit fly</name>
    <dbReference type="NCBI Taxonomy" id="7263"/>
    <lineage>
        <taxon>Eukaryota</taxon>
        <taxon>Metazoa</taxon>
        <taxon>Ecdysozoa</taxon>
        <taxon>Arthropoda</taxon>
        <taxon>Hexapoda</taxon>
        <taxon>Insecta</taxon>
        <taxon>Pterygota</taxon>
        <taxon>Neoptera</taxon>
        <taxon>Endopterygota</taxon>
        <taxon>Diptera</taxon>
        <taxon>Brachycera</taxon>
        <taxon>Muscomorpha</taxon>
        <taxon>Ephydroidea</taxon>
        <taxon>Drosophilidae</taxon>
        <taxon>Drosophila</taxon>
    </lineage>
</organism>
<reference evidence="4" key="3">
    <citation type="submission" date="2025-08" db="UniProtKB">
        <authorList>
            <consortium name="RefSeq"/>
        </authorList>
    </citation>
    <scope>IDENTIFICATION</scope>
    <source>
        <tissue evidence="4">Whole organism</tissue>
    </source>
</reference>
<dbReference type="InterPro" id="IPR006629">
    <property type="entry name" value="LITAF"/>
</dbReference>